<comment type="caution">
    <text evidence="5">The sequence shown here is derived from an EMBL/GenBank/DDBJ whole genome shotgun (WGS) entry which is preliminary data.</text>
</comment>
<dbReference type="PANTHER" id="PTHR48045">
    <property type="entry name" value="UDP-GLYCOSYLTRANSFERASE 72B1"/>
    <property type="match status" value="1"/>
</dbReference>
<dbReference type="FunFam" id="3.40.50.2000:FF:000056">
    <property type="entry name" value="Glycosyltransferase"/>
    <property type="match status" value="1"/>
</dbReference>
<gene>
    <name evidence="5" type="ORF">KC19_5G159600</name>
</gene>
<dbReference type="InterPro" id="IPR035595">
    <property type="entry name" value="UDP_glycos_trans_CS"/>
</dbReference>
<evidence type="ECO:0000313" key="6">
    <source>
        <dbReference type="Proteomes" id="UP000822688"/>
    </source>
</evidence>
<dbReference type="PROSITE" id="PS00375">
    <property type="entry name" value="UDPGT"/>
    <property type="match status" value="1"/>
</dbReference>
<dbReference type="CDD" id="cd03784">
    <property type="entry name" value="GT1_Gtf-like"/>
    <property type="match status" value="1"/>
</dbReference>
<dbReference type="EC" id="2.4.1.-" evidence="4"/>
<dbReference type="GO" id="GO:0008194">
    <property type="term" value="F:UDP-glycosyltransferase activity"/>
    <property type="evidence" value="ECO:0007669"/>
    <property type="project" value="InterPro"/>
</dbReference>
<evidence type="ECO:0000256" key="3">
    <source>
        <dbReference type="RuleBase" id="RU003718"/>
    </source>
</evidence>
<evidence type="ECO:0000256" key="2">
    <source>
        <dbReference type="ARBA" id="ARBA00022679"/>
    </source>
</evidence>
<keyword evidence="2 3" id="KW-0808">Transferase</keyword>
<dbReference type="Proteomes" id="UP000822688">
    <property type="component" value="Chromosome 5"/>
</dbReference>
<dbReference type="EMBL" id="CM026425">
    <property type="protein sequence ID" value="KAG0577479.1"/>
    <property type="molecule type" value="Genomic_DNA"/>
</dbReference>
<evidence type="ECO:0000256" key="1">
    <source>
        <dbReference type="ARBA" id="ARBA00009995"/>
    </source>
</evidence>
<keyword evidence="6" id="KW-1185">Reference proteome</keyword>
<dbReference type="AlphaFoldDB" id="A0A8T0I3G4"/>
<proteinExistence type="inferred from homology"/>
<protein>
    <recommendedName>
        <fullName evidence="4">Glycosyltransferase</fullName>
        <ecNumber evidence="4">2.4.1.-</ecNumber>
    </recommendedName>
</protein>
<organism evidence="5 6">
    <name type="scientific">Ceratodon purpureus</name>
    <name type="common">Fire moss</name>
    <name type="synonym">Dicranum purpureum</name>
    <dbReference type="NCBI Taxonomy" id="3225"/>
    <lineage>
        <taxon>Eukaryota</taxon>
        <taxon>Viridiplantae</taxon>
        <taxon>Streptophyta</taxon>
        <taxon>Embryophyta</taxon>
        <taxon>Bryophyta</taxon>
        <taxon>Bryophytina</taxon>
        <taxon>Bryopsida</taxon>
        <taxon>Dicranidae</taxon>
        <taxon>Pseudoditrichales</taxon>
        <taxon>Ditrichaceae</taxon>
        <taxon>Ceratodon</taxon>
    </lineage>
</organism>
<comment type="similarity">
    <text evidence="1 3">Belongs to the UDP-glycosyltransferase family.</text>
</comment>
<name>A0A8T0I3G4_CERPU</name>
<dbReference type="Pfam" id="PF00201">
    <property type="entry name" value="UDPGT"/>
    <property type="match status" value="1"/>
</dbReference>
<accession>A0A8T0I3G4</accession>
<evidence type="ECO:0000313" key="5">
    <source>
        <dbReference type="EMBL" id="KAG0577479.1"/>
    </source>
</evidence>
<dbReference type="InterPro" id="IPR002213">
    <property type="entry name" value="UDP_glucos_trans"/>
</dbReference>
<reference evidence="5" key="1">
    <citation type="submission" date="2020-06" db="EMBL/GenBank/DDBJ databases">
        <title>WGS assembly of Ceratodon purpureus strain R40.</title>
        <authorList>
            <person name="Carey S.B."/>
            <person name="Jenkins J."/>
            <person name="Shu S."/>
            <person name="Lovell J.T."/>
            <person name="Sreedasyam A."/>
            <person name="Maumus F."/>
            <person name="Tiley G.P."/>
            <person name="Fernandez-Pozo N."/>
            <person name="Barry K."/>
            <person name="Chen C."/>
            <person name="Wang M."/>
            <person name="Lipzen A."/>
            <person name="Daum C."/>
            <person name="Saski C.A."/>
            <person name="Payton A.C."/>
            <person name="Mcbreen J.C."/>
            <person name="Conrad R.E."/>
            <person name="Kollar L.M."/>
            <person name="Olsson S."/>
            <person name="Huttunen S."/>
            <person name="Landis J.B."/>
            <person name="Wickett N.J."/>
            <person name="Johnson M.G."/>
            <person name="Rensing S.A."/>
            <person name="Grimwood J."/>
            <person name="Schmutz J."/>
            <person name="Mcdaniel S.F."/>
        </authorList>
    </citation>
    <scope>NUCLEOTIDE SEQUENCE</scope>
    <source>
        <strain evidence="5">R40</strain>
    </source>
</reference>
<sequence>MTEAEADRLGERLQGGHVVVFPFPASGHIAPFIPFARSLARYGVAITFVCPKHELSKVMRSLVEDESFDARENVKLETFEVPIEGGLDMASFDDLKHIMYENVEKFDKMMGKLMGVSRMIEYPSHCNGGAPVCIISDMFLGFTQGTAEKFNIVRYCLFASPVHFLSLVLHLPKFNAEGLIPSRRGASPLMIPNFPPIPPGDLPPSQLGDTDNPGSHHFLLNEAHQLWKAGGLLVNSVGELERSIIEGLQRYIIENSRSDKPPRIWTVGPLVEGLGEGKLTLRQKLRETSEEGECFDWLNKQPDSSVLYICFGTVAMVSDEQIRQMAIAIENSGQRFFWVLRIPKDEIGKPVSEDFSQVFPEGFLERTKARGLVYLDWAPQLHILAHRAVRGFVSHCGWNSTIESISVGVPMIAWPYQAEQMMNATLLDQLLGVAIRINKTGGWRDMITSETFERAIRTLMAEPAGDAMKAKVLQISELIEKAVRPGGSSRTNLESFVQEVRMLSPGARHSK</sequence>
<dbReference type="Gene3D" id="3.40.50.2000">
    <property type="entry name" value="Glycogen Phosphorylase B"/>
    <property type="match status" value="2"/>
</dbReference>
<evidence type="ECO:0000256" key="4">
    <source>
        <dbReference type="RuleBase" id="RU362057"/>
    </source>
</evidence>
<dbReference type="SUPFAM" id="SSF53756">
    <property type="entry name" value="UDP-Glycosyltransferase/glycogen phosphorylase"/>
    <property type="match status" value="1"/>
</dbReference>
<keyword evidence="3" id="KW-0328">Glycosyltransferase</keyword>
<dbReference type="PANTHER" id="PTHR48045:SF31">
    <property type="entry name" value="UDP-GLYCOSYLTRANSFERASE 76B1-LIKE"/>
    <property type="match status" value="1"/>
</dbReference>